<reference evidence="7 8" key="1">
    <citation type="submission" date="2024-09" db="EMBL/GenBank/DDBJ databases">
        <authorList>
            <person name="Sun Q."/>
            <person name="Mori K."/>
        </authorList>
    </citation>
    <scope>NUCLEOTIDE SEQUENCE [LARGE SCALE GENOMIC DNA]</scope>
    <source>
        <strain evidence="7 8">CCM 4839</strain>
    </source>
</reference>
<feature type="domain" description="NlpC/P60" evidence="6">
    <location>
        <begin position="41"/>
        <end position="161"/>
    </location>
</feature>
<evidence type="ECO:0000313" key="8">
    <source>
        <dbReference type="Proteomes" id="UP001589818"/>
    </source>
</evidence>
<comment type="similarity">
    <text evidence="1">Belongs to the peptidase C40 family.</text>
</comment>
<dbReference type="Proteomes" id="UP001589818">
    <property type="component" value="Unassembled WGS sequence"/>
</dbReference>
<evidence type="ECO:0000259" key="6">
    <source>
        <dbReference type="PROSITE" id="PS51935"/>
    </source>
</evidence>
<dbReference type="InterPro" id="IPR038765">
    <property type="entry name" value="Papain-like_cys_pep_sf"/>
</dbReference>
<dbReference type="EMBL" id="JBHLVF010000041">
    <property type="protein sequence ID" value="MFC0395103.1"/>
    <property type="molecule type" value="Genomic_DNA"/>
</dbReference>
<keyword evidence="4" id="KW-0788">Thiol protease</keyword>
<evidence type="ECO:0000256" key="3">
    <source>
        <dbReference type="ARBA" id="ARBA00022801"/>
    </source>
</evidence>
<name>A0ABV6JGQ0_9BACL</name>
<evidence type="ECO:0000256" key="4">
    <source>
        <dbReference type="ARBA" id="ARBA00022807"/>
    </source>
</evidence>
<evidence type="ECO:0000256" key="1">
    <source>
        <dbReference type="ARBA" id="ARBA00007074"/>
    </source>
</evidence>
<dbReference type="PANTHER" id="PTHR47053:SF1">
    <property type="entry name" value="MUREIN DD-ENDOPEPTIDASE MEPH-RELATED"/>
    <property type="match status" value="1"/>
</dbReference>
<dbReference type="RefSeq" id="WP_309145303.1">
    <property type="nucleotide sequence ID" value="NZ_JANHOF010000001.1"/>
</dbReference>
<protein>
    <submittedName>
        <fullName evidence="7">C40 family peptidase</fullName>
    </submittedName>
</protein>
<keyword evidence="3" id="KW-0378">Hydrolase</keyword>
<dbReference type="InterPro" id="IPR051202">
    <property type="entry name" value="Peptidase_C40"/>
</dbReference>
<dbReference type="PROSITE" id="PS51935">
    <property type="entry name" value="NLPC_P60"/>
    <property type="match status" value="1"/>
</dbReference>
<dbReference type="InterPro" id="IPR000064">
    <property type="entry name" value="NLP_P60_dom"/>
</dbReference>
<feature type="compositionally biased region" description="Low complexity" evidence="5">
    <location>
        <begin position="185"/>
        <end position="194"/>
    </location>
</feature>
<proteinExistence type="inferred from homology"/>
<evidence type="ECO:0000256" key="2">
    <source>
        <dbReference type="ARBA" id="ARBA00022670"/>
    </source>
</evidence>
<keyword evidence="2" id="KW-0645">Protease</keyword>
<organism evidence="7 8">
    <name type="scientific">Paenibacillus mendelii</name>
    <dbReference type="NCBI Taxonomy" id="206163"/>
    <lineage>
        <taxon>Bacteria</taxon>
        <taxon>Bacillati</taxon>
        <taxon>Bacillota</taxon>
        <taxon>Bacilli</taxon>
        <taxon>Bacillales</taxon>
        <taxon>Paenibacillaceae</taxon>
        <taxon>Paenibacillus</taxon>
    </lineage>
</organism>
<dbReference type="Pfam" id="PF00877">
    <property type="entry name" value="NLPC_P60"/>
    <property type="match status" value="1"/>
</dbReference>
<dbReference type="Gene3D" id="3.90.1720.10">
    <property type="entry name" value="endopeptidase domain like (from Nostoc punctiforme)"/>
    <property type="match status" value="1"/>
</dbReference>
<evidence type="ECO:0000313" key="7">
    <source>
        <dbReference type="EMBL" id="MFC0395103.1"/>
    </source>
</evidence>
<dbReference type="SUPFAM" id="SSF54001">
    <property type="entry name" value="Cysteine proteinases"/>
    <property type="match status" value="1"/>
</dbReference>
<keyword evidence="8" id="KW-1185">Reference proteome</keyword>
<accession>A0ABV6JGQ0</accession>
<sequence>MTNMKRIGKLIAGVTISLSVILSGNIILAPQFAKAAAASSNTVANSILTDGQQFLGVPYHFGAKSGQTDRFDCSSFTQYIYKLNGIDIPRSSKEQSTIGTYVSKDELKPGDLVFFYSPIHHVGIYMGNGKVIHTYGKPGVTITDMDTGWWSDHYTTARRVIPNNGQAVTESADKQSAAKSGKAPSNSAQDNQADSADDLDD</sequence>
<feature type="region of interest" description="Disordered" evidence="5">
    <location>
        <begin position="164"/>
        <end position="201"/>
    </location>
</feature>
<dbReference type="PANTHER" id="PTHR47053">
    <property type="entry name" value="MUREIN DD-ENDOPEPTIDASE MEPH-RELATED"/>
    <property type="match status" value="1"/>
</dbReference>
<gene>
    <name evidence="7" type="ORF">ACFFJ8_27525</name>
</gene>
<comment type="caution">
    <text evidence="7">The sequence shown here is derived from an EMBL/GenBank/DDBJ whole genome shotgun (WGS) entry which is preliminary data.</text>
</comment>
<evidence type="ECO:0000256" key="5">
    <source>
        <dbReference type="SAM" id="MobiDB-lite"/>
    </source>
</evidence>